<feature type="region of interest" description="Disordered" evidence="1">
    <location>
        <begin position="26"/>
        <end position="55"/>
    </location>
</feature>
<organism evidence="2 3">
    <name type="scientific">Tetrapyrgos nigripes</name>
    <dbReference type="NCBI Taxonomy" id="182062"/>
    <lineage>
        <taxon>Eukaryota</taxon>
        <taxon>Fungi</taxon>
        <taxon>Dikarya</taxon>
        <taxon>Basidiomycota</taxon>
        <taxon>Agaricomycotina</taxon>
        <taxon>Agaricomycetes</taxon>
        <taxon>Agaricomycetidae</taxon>
        <taxon>Agaricales</taxon>
        <taxon>Marasmiineae</taxon>
        <taxon>Marasmiaceae</taxon>
        <taxon>Tetrapyrgos</taxon>
    </lineage>
</organism>
<dbReference type="InterPro" id="IPR007849">
    <property type="entry name" value="ATP10"/>
</dbReference>
<dbReference type="PANTHER" id="PTHR28106:SF1">
    <property type="entry name" value="MITOCHONDRIAL ATPASE COMPLEX SUBUNIT ATP10"/>
    <property type="match status" value="1"/>
</dbReference>
<evidence type="ECO:0008006" key="4">
    <source>
        <dbReference type="Google" id="ProtNLM"/>
    </source>
</evidence>
<gene>
    <name evidence="2" type="ORF">D9758_011419</name>
</gene>
<comment type="caution">
    <text evidence="2">The sequence shown here is derived from an EMBL/GenBank/DDBJ whole genome shotgun (WGS) entry which is preliminary data.</text>
</comment>
<keyword evidence="3" id="KW-1185">Reference proteome</keyword>
<evidence type="ECO:0000313" key="3">
    <source>
        <dbReference type="Proteomes" id="UP000559256"/>
    </source>
</evidence>
<dbReference type="AlphaFoldDB" id="A0A8H5FQI4"/>
<proteinExistence type="predicted"/>
<feature type="region of interest" description="Disordered" evidence="1">
    <location>
        <begin position="289"/>
        <end position="314"/>
    </location>
</feature>
<sequence length="314" mass="35394">MLPSRLLLRANAPEYLTIFRRCATSSARQKTTHSTTPKPPSQPKTETPDLNKLQPLNRPLGVLERPIARIKPRGEVVKELLTDDEAIGRERKFLVKEVVTKGYFHDLHMIRYQGGKTWIAPKVLVREDKALYLPNITGTALSDGQVKHTTSMCMGKISVLSILNSKISENHSAGFTSRTHARYSSHPLYQHIHINHQENLLKSILVKLFTSSVRSSTPVELHSTFLVSSQNLDYEKDAMGMTNNRVGYVYLIDENLRIRWGGNADAMLEEAEALEVCTGVLLKRLEKKLENEKTPKEGTSPIEEERVDADKTAV</sequence>
<evidence type="ECO:0000256" key="1">
    <source>
        <dbReference type="SAM" id="MobiDB-lite"/>
    </source>
</evidence>
<name>A0A8H5FQI4_9AGAR</name>
<protein>
    <recommendedName>
        <fullName evidence="4">Mitochondrial ATPase complex subunit ATP10</fullName>
    </recommendedName>
</protein>
<evidence type="ECO:0000313" key="2">
    <source>
        <dbReference type="EMBL" id="KAF5345925.1"/>
    </source>
</evidence>
<dbReference type="Proteomes" id="UP000559256">
    <property type="component" value="Unassembled WGS sequence"/>
</dbReference>
<dbReference type="OrthoDB" id="17089at2759"/>
<reference evidence="2 3" key="1">
    <citation type="journal article" date="2020" name="ISME J.">
        <title>Uncovering the hidden diversity of litter-decomposition mechanisms in mushroom-forming fungi.</title>
        <authorList>
            <person name="Floudas D."/>
            <person name="Bentzer J."/>
            <person name="Ahren D."/>
            <person name="Johansson T."/>
            <person name="Persson P."/>
            <person name="Tunlid A."/>
        </authorList>
    </citation>
    <scope>NUCLEOTIDE SEQUENCE [LARGE SCALE GENOMIC DNA]</scope>
    <source>
        <strain evidence="2 3">CBS 291.85</strain>
    </source>
</reference>
<dbReference type="GO" id="GO:0033615">
    <property type="term" value="P:mitochondrial proton-transporting ATP synthase complex assembly"/>
    <property type="evidence" value="ECO:0007669"/>
    <property type="project" value="TreeGrafter"/>
</dbReference>
<dbReference type="EMBL" id="JAACJM010000107">
    <property type="protein sequence ID" value="KAF5345925.1"/>
    <property type="molecule type" value="Genomic_DNA"/>
</dbReference>
<dbReference type="Pfam" id="PF05176">
    <property type="entry name" value="ATP-synt_10"/>
    <property type="match status" value="1"/>
</dbReference>
<accession>A0A8H5FQI4</accession>
<dbReference type="PANTHER" id="PTHR28106">
    <property type="entry name" value="MITOCHONDRIAL ATPASE COMPLEX SUBUNIT ATP10"/>
    <property type="match status" value="1"/>
</dbReference>
<dbReference type="GO" id="GO:0005743">
    <property type="term" value="C:mitochondrial inner membrane"/>
    <property type="evidence" value="ECO:0007669"/>
    <property type="project" value="TreeGrafter"/>
</dbReference>